<evidence type="ECO:0000313" key="7">
    <source>
        <dbReference type="Proteomes" id="UP000076848"/>
    </source>
</evidence>
<organism evidence="6 7">
    <name type="scientific">Bordetella ansorpii</name>
    <dbReference type="NCBI Taxonomy" id="288768"/>
    <lineage>
        <taxon>Bacteria</taxon>
        <taxon>Pseudomonadati</taxon>
        <taxon>Pseudomonadota</taxon>
        <taxon>Betaproteobacteria</taxon>
        <taxon>Burkholderiales</taxon>
        <taxon>Alcaligenaceae</taxon>
        <taxon>Bordetella</taxon>
    </lineage>
</organism>
<dbReference type="GO" id="GO:0044550">
    <property type="term" value="P:secondary metabolite biosynthetic process"/>
    <property type="evidence" value="ECO:0007669"/>
    <property type="project" value="UniProtKB-ARBA"/>
</dbReference>
<evidence type="ECO:0000256" key="3">
    <source>
        <dbReference type="ARBA" id="ARBA00022450"/>
    </source>
</evidence>
<evidence type="ECO:0000256" key="4">
    <source>
        <dbReference type="ARBA" id="ARBA00022553"/>
    </source>
</evidence>
<dbReference type="SUPFAM" id="SSF56801">
    <property type="entry name" value="Acetyl-CoA synthetase-like"/>
    <property type="match status" value="2"/>
</dbReference>
<dbReference type="FunFam" id="3.40.50.980:FF:000002">
    <property type="entry name" value="Enterobactin synthetase component F"/>
    <property type="match status" value="1"/>
</dbReference>
<proteinExistence type="inferred from homology"/>
<feature type="domain" description="Carrier" evidence="5">
    <location>
        <begin position="1011"/>
        <end position="1085"/>
    </location>
</feature>
<dbReference type="InterPro" id="IPR045851">
    <property type="entry name" value="AMP-bd_C_sf"/>
</dbReference>
<dbReference type="Proteomes" id="UP000076848">
    <property type="component" value="Unassembled WGS sequence"/>
</dbReference>
<dbReference type="EMBL" id="FKIF01000010">
    <property type="protein sequence ID" value="SAI74508.1"/>
    <property type="molecule type" value="Genomic_DNA"/>
</dbReference>
<dbReference type="PANTHER" id="PTHR45398">
    <property type="match status" value="1"/>
</dbReference>
<dbReference type="Gene3D" id="3.30.300.30">
    <property type="match status" value="2"/>
</dbReference>
<dbReference type="GO" id="GO:0031177">
    <property type="term" value="F:phosphopantetheine binding"/>
    <property type="evidence" value="ECO:0007669"/>
    <property type="project" value="InterPro"/>
</dbReference>
<evidence type="ECO:0000256" key="1">
    <source>
        <dbReference type="ARBA" id="ARBA00001957"/>
    </source>
</evidence>
<dbReference type="FunFam" id="3.30.559.10:FF:000012">
    <property type="entry name" value="Non-ribosomal peptide synthetase"/>
    <property type="match status" value="1"/>
</dbReference>
<comment type="similarity">
    <text evidence="2">Belongs to the ATP-dependent AMP-binding enzyme family.</text>
</comment>
<dbReference type="FunFam" id="3.30.300.30:FF:000010">
    <property type="entry name" value="Enterobactin synthetase component F"/>
    <property type="match status" value="1"/>
</dbReference>
<dbReference type="GO" id="GO:0016874">
    <property type="term" value="F:ligase activity"/>
    <property type="evidence" value="ECO:0007669"/>
    <property type="project" value="UniProtKB-KW"/>
</dbReference>
<dbReference type="NCBIfam" id="TIGR01720">
    <property type="entry name" value="NRPS-para261"/>
    <property type="match status" value="2"/>
</dbReference>
<dbReference type="InterPro" id="IPR000873">
    <property type="entry name" value="AMP-dep_synth/lig_dom"/>
</dbReference>
<dbReference type="Gene3D" id="3.40.50.980">
    <property type="match status" value="4"/>
</dbReference>
<dbReference type="FunFam" id="1.10.1200.10:FF:000005">
    <property type="entry name" value="Nonribosomal peptide synthetase 1"/>
    <property type="match status" value="2"/>
</dbReference>
<dbReference type="FunFam" id="3.40.50.12780:FF:000012">
    <property type="entry name" value="Non-ribosomal peptide synthetase"/>
    <property type="match status" value="2"/>
</dbReference>
<dbReference type="Gene3D" id="2.30.38.10">
    <property type="entry name" value="Luciferase, Domain 3"/>
    <property type="match status" value="2"/>
</dbReference>
<name>A0A157SVM0_9BORD</name>
<evidence type="ECO:0000259" key="5">
    <source>
        <dbReference type="PROSITE" id="PS50075"/>
    </source>
</evidence>
<dbReference type="PROSITE" id="PS00012">
    <property type="entry name" value="PHOSPHOPANTETHEINE"/>
    <property type="match status" value="2"/>
</dbReference>
<dbReference type="Gene3D" id="3.30.559.30">
    <property type="entry name" value="Nonribosomal peptide synthetase, condensation domain"/>
    <property type="match status" value="4"/>
</dbReference>
<dbReference type="SMART" id="SM00823">
    <property type="entry name" value="PKS_PP"/>
    <property type="match status" value="2"/>
</dbReference>
<comment type="cofactor">
    <cofactor evidence="1">
        <name>pantetheine 4'-phosphate</name>
        <dbReference type="ChEBI" id="CHEBI:47942"/>
    </cofactor>
</comment>
<keyword evidence="6" id="KW-0436">Ligase</keyword>
<dbReference type="Pfam" id="PF00668">
    <property type="entry name" value="Condensation"/>
    <property type="match status" value="4"/>
</dbReference>
<dbReference type="CDD" id="cd19543">
    <property type="entry name" value="DCL_NRPS"/>
    <property type="match status" value="1"/>
</dbReference>
<dbReference type="Gene3D" id="3.30.559.10">
    <property type="entry name" value="Chloramphenicol acetyltransferase-like domain"/>
    <property type="match status" value="4"/>
</dbReference>
<dbReference type="FunFam" id="2.30.38.10:FF:000001">
    <property type="entry name" value="Non-ribosomal peptide synthetase PvdI"/>
    <property type="match status" value="2"/>
</dbReference>
<dbReference type="PROSITE" id="PS50075">
    <property type="entry name" value="CARRIER"/>
    <property type="match status" value="2"/>
</dbReference>
<dbReference type="InterPro" id="IPR010071">
    <property type="entry name" value="AA_adenyl_dom"/>
</dbReference>
<dbReference type="Pfam" id="PF00550">
    <property type="entry name" value="PP-binding"/>
    <property type="match status" value="2"/>
</dbReference>
<keyword evidence="7" id="KW-1185">Reference proteome</keyword>
<evidence type="ECO:0000313" key="6">
    <source>
        <dbReference type="EMBL" id="SAI74508.1"/>
    </source>
</evidence>
<dbReference type="RefSeq" id="WP_066133836.1">
    <property type="nucleotide sequence ID" value="NZ_FKIF01000010.1"/>
</dbReference>
<protein>
    <submittedName>
        <fullName evidence="6">D-alanine-D-alanyl carrier protein ligase</fullName>
        <ecNumber evidence="6">6.1.1.13</ecNumber>
    </submittedName>
</protein>
<accession>A0A157SVM0</accession>
<gene>
    <name evidence="6" type="primary">dltA_7</name>
    <name evidence="6" type="ORF">SAMEA3906486_05223</name>
</gene>
<dbReference type="InterPro" id="IPR020806">
    <property type="entry name" value="PKS_PP-bd"/>
</dbReference>
<dbReference type="STRING" id="288768.SAMEA3906486_05223"/>
<dbReference type="OrthoDB" id="8826085at2"/>
<dbReference type="InterPro" id="IPR036736">
    <property type="entry name" value="ACP-like_sf"/>
</dbReference>
<dbReference type="NCBIfam" id="TIGR01733">
    <property type="entry name" value="AA-adenyl-dom"/>
    <property type="match status" value="2"/>
</dbReference>
<dbReference type="CDD" id="cd19534">
    <property type="entry name" value="E_NRPS"/>
    <property type="match status" value="2"/>
</dbReference>
<dbReference type="CDD" id="cd17649">
    <property type="entry name" value="A_NRPS_PvdJ-like"/>
    <property type="match status" value="1"/>
</dbReference>
<feature type="domain" description="Carrier" evidence="5">
    <location>
        <begin position="2509"/>
        <end position="2585"/>
    </location>
</feature>
<dbReference type="SUPFAM" id="SSF52777">
    <property type="entry name" value="CoA-dependent acyltransferases"/>
    <property type="match status" value="8"/>
</dbReference>
<dbReference type="Pfam" id="PF00501">
    <property type="entry name" value="AMP-binding"/>
    <property type="match status" value="2"/>
</dbReference>
<dbReference type="FunFam" id="3.40.50.980:FF:000001">
    <property type="entry name" value="Non-ribosomal peptide synthetase"/>
    <property type="match status" value="2"/>
</dbReference>
<dbReference type="InterPro" id="IPR020845">
    <property type="entry name" value="AMP-binding_CS"/>
</dbReference>
<keyword evidence="4" id="KW-0597">Phosphoprotein</keyword>
<sequence length="3037" mass="328880">MDHSKQALAERFIRLPRDKQASFLQALASQGLDFARLPIVAARTREAAPLSYAQSRQWFMWNLDPRGTAYHIVRTLRLKGPLQAQALQAALQALTARHESLRTVFRPGESGAGEQVVLPAQAPSWEYRDLRGQADAQALARRHAQQVADTPFDLRRGPLLRAGLIRLDEQEHVLVLAMHHIVSDGWSMGVLVEELIGNYQSHADRGGDAALPPLPIQYADYAAWQRNWLEAGERERQLAYWRTALEDGGAETPVTQLQADGPRRADGRYRAAHHGMALDVSLVRSLRAVAQAHEASLFMVLMAGFVALLHRYTGQQTLRLGVPVANRHRSETERLIGLFVNTQLLQARVHGRHSLADVLAGVRAAALGAQAHQDLPYEQLVEALSGRGAASGALFEIMYNHLQAGAGLARRQVGALEIADYPLDGRMAQCELMLTTTEDAAGAVRASLTYAQELYGPGTMRRLGNHYLAMLRALASDAGQAVGDVALLDSAEVAQLHAWGDGGPRAGAALPMHRRFEAQAARTPQAIALVCGQRTLSYAELNRQANRLAHRLIGLGVKPDAQVGLALERSVAMVVGMLGILKAGGAYVPLDPDHPAPRLAGMVQDASLDIVLSHEGVAERLGLAAGVRILDVEASVQDGPGHDPGVALHGENLAYVIFTSGSTGRPKGAANGHAALANRIDWAQQAYGLCDDDTVLQKTPFGFDVSVWEFFWPLAVGARLVMAAPGDHRDPPALLRLIQEHAVTTLHFVPSMLRAFLAFDGAQACTSLRRVLCSGEALPADCQDAFLARHPGVALYNLYGPTEAAIDVTHWTCQAGQPVPIGKPIAGLRTCVLDHDLNPTPPGMPGELYLAGAGLARGYLGRPGLSSERFVADPLGKGSRLYRTGDLVRWREDGQLEYLGRLDHQVKVRGLRIELGEIETRLLACPDVRDGVVAARQDGAVTRLVAYACAAAGAVIDPPRLRAELARDLPDYMVPEFIVAMDELPLNANGKIDRKALPALDVTEDAAPYEAPATPAEEAVAQAWREVLGQPRVGRHDNFFSLGGDSILSLQVVARLQRQGWQVQPRQVFEQPNLARLAGAMAAAPAAAQAPRDCAAGAVPLSPLQAAFFDLDVPARHHWNQALLLKPRGPVDVDAMRRAWSAVAARHDALRLRYRRGADGEWAQFYAEAGAGAGDALWVHDAGCAAQLSQACQQVQGSLDLEHGPLARAAWLRLDDGSGRLLLAIHHLAVDGVSWRVLLEDLAMAYGQCLAANAVDLPQPGASYKAWTTWLHGHVQDHAGELDYWRGTLAAIEPPPGADPAVRSRAGALRTEQFSLDVASTQALLARAPAAYRTQVHELLLTALARALNGWTGRDRVVLDIEGHGRDGAGDAGDLSRTVGWFTRLYPVCLAAHGDLGDAIKRVKETLRNVPAGGAGYGLLSRFGTPAQRDALRTAARPAVVFNYLGQFDASFDDTSPWEPASEDAGPAMDPGSASMHEIGVSGRVYRGALQMSVRFDPRRHARQTVAAWVQAFQRELLAVVAHCSEGPQGHTPADFPLASVPQARLDGLPLAPARVADLYPLSPMQAGMLFHSLDDQEGAAYVTQLRLGIGGLDAERFRAAWQAVVDRHDVLRTGFIPADRHGQALQWVARDVRVEVEGHDWRGHAGLDAALEEHARRQRRPFDLLQPPLMRWSLVRTADDRHEFVWTRHHLLMDGWSMSAVLGEVLEHYSRRARRPASAPYRDYIAWLRQRDAAASEAYWKAAIAPLPTPSLLAAALGGQRPEASGHGEVRQRLDEQATARLLACARRERITPNTLVQGAWALLLSRYCGQDVVAFGATVAGRPMDLPGADSMVGLFINTLPVVVDTAGGQALGDWLRGLQSANAAMREHEQTPLNQIQRWSGQQGGLFDSIVVFENYPVDAALGGAQGELRFERPSALDVTTYPMDVEVHLGSTLFIKFIYQHRHFSAAQAEALAGQMFHLLGLMASQPDVPLRDLRILPPADAEALLALGRGEPGAGVPPALHAHFERHAAQRPSRRALALHDAQISYGELNARANRIAHYLAAAGVGPDVRVGVAMTRSFDAFAAMLGVLKAGGAYVPLDSAYPADRLQYLLRDSAVTLLLTQCALAERMRALGCAAVVDIDALDLAAWPDTDPGLPVHPEQLAYVIYTSGSTGAPKGVAVPHGQMSMHCPATARVYGMDEDDCEFHFMSLSFDGAHERWLTPLCVGASLALRDDEVWTAEQTHDALVRHGATQAAFPPAYLGQLAEWARLCGQAPPMRLYVFGGEAMTKGGFERASQALRPQWFINGYGPTETVVTPLIWKAPADAVFDCACAPIGRPVGERDAYILDRDLALVPRGVVGELYMGRNGLARGYLGRAPLTAERFVADPYVPGGRMYRTGDLARWREDGNIEYLGRADEQVKIRGFRIEPGEIESRARAVEGVAEVAVIARRDGGGPQLVAYVVPRPGLSGQPLSEQVRRQLTAELPAHMVPAHVVPLETLPRLISGKLNRAALPEPRANAGYEAPRNDAERALAGIWERVLGLPRVGALDNFFEIGGDSILSLQVISQVRASGLGLALKLRDLMRLQTVRAICEQAPQAGPPAVSRQEEAAAGDVPLLPIQHWFLHEDIAQRDHYNQSVMLRSAADIDVAALRQALGWLQRQHDALRMRFVRDAQGAWRQYYEPPQSAGDPLWVRGLDDASQVTAVAQDAQRSLDLAGGPVWRAVLMRLPDGTARLLLAAHHLIVDGVSWRILLDDLQTWYGQLRAGRAPAPAARTSSYQAWTSHLHRLAASGELAREMPLWAAQTRDVTEIPRDDPSAPNLVRDVASVRLRLDEAATDSLLRDAPAAFGANINELLLSALARALSRWTGGDSHAICLEGHGREGDAAGLDFSRTVGWFTTAYPVRLSGGLSGSARQTLDAVRRTLRGLPANGLGYGVLRYLSTAREIPFGGPGGLAGPARLTFNYLGQFDQALGAESEFAVARESAGAERGPEGPLANWIEVVGSIHGGQLTVRCVYSKRVFQAATMQSLADSYREELEVMAQGCRTAALS</sequence>
<dbReference type="InterPro" id="IPR001242">
    <property type="entry name" value="Condensation_dom"/>
</dbReference>
<dbReference type="InterPro" id="IPR009081">
    <property type="entry name" value="PP-bd_ACP"/>
</dbReference>
<dbReference type="InterPro" id="IPR025110">
    <property type="entry name" value="AMP-bd_C"/>
</dbReference>
<dbReference type="SUPFAM" id="SSF47336">
    <property type="entry name" value="ACP-like"/>
    <property type="match status" value="2"/>
</dbReference>
<evidence type="ECO:0000256" key="2">
    <source>
        <dbReference type="ARBA" id="ARBA00006432"/>
    </source>
</evidence>
<dbReference type="CDD" id="cd19531">
    <property type="entry name" value="LCL_NRPS-like"/>
    <property type="match status" value="1"/>
</dbReference>
<dbReference type="PROSITE" id="PS00455">
    <property type="entry name" value="AMP_BINDING"/>
    <property type="match status" value="2"/>
</dbReference>
<dbReference type="Pfam" id="PF13193">
    <property type="entry name" value="AMP-binding_C"/>
    <property type="match status" value="2"/>
</dbReference>
<reference evidence="6 7" key="1">
    <citation type="submission" date="2016-04" db="EMBL/GenBank/DDBJ databases">
        <authorList>
            <consortium name="Pathogen Informatics"/>
        </authorList>
    </citation>
    <scope>NUCLEOTIDE SEQUENCE [LARGE SCALE GENOMIC DNA]</scope>
    <source>
        <strain evidence="6 7">H050680373</strain>
    </source>
</reference>
<dbReference type="InterPro" id="IPR023213">
    <property type="entry name" value="CAT-like_dom_sf"/>
</dbReference>
<dbReference type="InterPro" id="IPR010060">
    <property type="entry name" value="NRPS_synth"/>
</dbReference>
<dbReference type="GO" id="GO:0043041">
    <property type="term" value="P:amino acid activation for nonribosomal peptide biosynthetic process"/>
    <property type="evidence" value="ECO:0007669"/>
    <property type="project" value="UniProtKB-ARBA"/>
</dbReference>
<dbReference type="EC" id="6.1.1.13" evidence="6"/>
<dbReference type="Gene3D" id="1.10.1200.10">
    <property type="entry name" value="ACP-like"/>
    <property type="match status" value="2"/>
</dbReference>
<keyword evidence="3" id="KW-0596">Phosphopantetheine</keyword>
<dbReference type="CDD" id="cd17646">
    <property type="entry name" value="A_NRPS_AB3403-like"/>
    <property type="match status" value="1"/>
</dbReference>
<dbReference type="InterPro" id="IPR006162">
    <property type="entry name" value="Ppantetheine_attach_site"/>
</dbReference>
<dbReference type="PANTHER" id="PTHR45398:SF1">
    <property type="entry name" value="ENZYME, PUTATIVE (JCVI)-RELATED"/>
    <property type="match status" value="1"/>
</dbReference>